<sequence length="147" mass="16275">SKNIESDDSDAEFIIPERSISLFVENQNHPEVLTAEISTAAKQSDDSKELNRTLLNTFHPQPEVLISQEQLTSTDLSNSTFPTSHGIETSVICDANKSHVVIENSLLTTSSLSITPNKEIQEQNQLQKPQIVTTAEDWEDVQTVEPG</sequence>
<name>A0AAV2ICY7_LYMST</name>
<dbReference type="AlphaFoldDB" id="A0AAV2ICY7"/>
<accession>A0AAV2ICY7</accession>
<protein>
    <submittedName>
        <fullName evidence="1">Uncharacterized protein</fullName>
    </submittedName>
</protein>
<gene>
    <name evidence="1" type="ORF">GSLYS_00016066001</name>
</gene>
<dbReference type="Proteomes" id="UP001497497">
    <property type="component" value="Unassembled WGS sequence"/>
</dbReference>
<reference evidence="1 2" key="1">
    <citation type="submission" date="2024-04" db="EMBL/GenBank/DDBJ databases">
        <authorList>
            <consortium name="Genoscope - CEA"/>
            <person name="William W."/>
        </authorList>
    </citation>
    <scope>NUCLEOTIDE SEQUENCE [LARGE SCALE GENOMIC DNA]</scope>
</reference>
<comment type="caution">
    <text evidence="1">The sequence shown here is derived from an EMBL/GenBank/DDBJ whole genome shotgun (WGS) entry which is preliminary data.</text>
</comment>
<evidence type="ECO:0000313" key="2">
    <source>
        <dbReference type="Proteomes" id="UP001497497"/>
    </source>
</evidence>
<proteinExistence type="predicted"/>
<dbReference type="EMBL" id="CAXITT010000489">
    <property type="protein sequence ID" value="CAL1542496.1"/>
    <property type="molecule type" value="Genomic_DNA"/>
</dbReference>
<keyword evidence="2" id="KW-1185">Reference proteome</keyword>
<organism evidence="1 2">
    <name type="scientific">Lymnaea stagnalis</name>
    <name type="common">Great pond snail</name>
    <name type="synonym">Helix stagnalis</name>
    <dbReference type="NCBI Taxonomy" id="6523"/>
    <lineage>
        <taxon>Eukaryota</taxon>
        <taxon>Metazoa</taxon>
        <taxon>Spiralia</taxon>
        <taxon>Lophotrochozoa</taxon>
        <taxon>Mollusca</taxon>
        <taxon>Gastropoda</taxon>
        <taxon>Heterobranchia</taxon>
        <taxon>Euthyneura</taxon>
        <taxon>Panpulmonata</taxon>
        <taxon>Hygrophila</taxon>
        <taxon>Lymnaeoidea</taxon>
        <taxon>Lymnaeidae</taxon>
        <taxon>Lymnaea</taxon>
    </lineage>
</organism>
<feature type="non-terminal residue" evidence="1">
    <location>
        <position position="147"/>
    </location>
</feature>
<evidence type="ECO:0000313" key="1">
    <source>
        <dbReference type="EMBL" id="CAL1542496.1"/>
    </source>
</evidence>
<feature type="non-terminal residue" evidence="1">
    <location>
        <position position="1"/>
    </location>
</feature>